<feature type="region of interest" description="Disordered" evidence="1">
    <location>
        <begin position="1"/>
        <end position="25"/>
    </location>
</feature>
<evidence type="ECO:0000256" key="1">
    <source>
        <dbReference type="SAM" id="MobiDB-lite"/>
    </source>
</evidence>
<gene>
    <name evidence="3" type="ORF">E1262_26905</name>
</gene>
<dbReference type="AlphaFoldDB" id="A0A4R5A2K5"/>
<accession>A0A4R5A2K5</accession>
<dbReference type="OrthoDB" id="5183188at2"/>
<feature type="transmembrane region" description="Helical" evidence="2">
    <location>
        <begin position="38"/>
        <end position="58"/>
    </location>
</feature>
<keyword evidence="2" id="KW-1133">Transmembrane helix</keyword>
<dbReference type="Proteomes" id="UP000295217">
    <property type="component" value="Unassembled WGS sequence"/>
</dbReference>
<protein>
    <submittedName>
        <fullName evidence="3">Uncharacterized protein</fullName>
    </submittedName>
</protein>
<dbReference type="EMBL" id="SMLB01000060">
    <property type="protein sequence ID" value="TDD64894.1"/>
    <property type="molecule type" value="Genomic_DNA"/>
</dbReference>
<sequence>MTTPGEPLDLGVVRGGDAAPEPPPADRRERAALAAGRWRWVAVALAFVVGAVVGLVVADAREDAARQGRVELFGGAVQPVVIDGGRPRGELTVTLLNAGDHPVEIVGVEVEGMTLADGAEPGDPVAAEPGVWVTYVQRGLQVDCEGRLPDGLRVRARTESGEERQVEVEPPDDYEGLRGFWYYECQAPRFGLQVRDSAVLRTGDGAVVLGLELGNDGPDDLRIGTIAARAPGFALTTEAADLAIPVGETVSVTTTWTVSDCERALRASGGSLAVRILHGDAETEQIIVLPEAGFTALARLSGQSCPARIQE</sequence>
<evidence type="ECO:0000313" key="3">
    <source>
        <dbReference type="EMBL" id="TDD64894.1"/>
    </source>
</evidence>
<comment type="caution">
    <text evidence="3">The sequence shown here is derived from an EMBL/GenBank/DDBJ whole genome shotgun (WGS) entry which is preliminary data.</text>
</comment>
<keyword evidence="2" id="KW-0472">Membrane</keyword>
<name>A0A4R5A2K5_9ACTN</name>
<reference evidence="3 4" key="1">
    <citation type="submission" date="2019-02" db="EMBL/GenBank/DDBJ databases">
        <title>Draft genome sequences of novel Actinobacteria.</title>
        <authorList>
            <person name="Sahin N."/>
            <person name="Ay H."/>
            <person name="Saygin H."/>
        </authorList>
    </citation>
    <scope>NUCLEOTIDE SEQUENCE [LARGE SCALE GENOMIC DNA]</scope>
    <source>
        <strain evidence="3 4">8K307</strain>
    </source>
</reference>
<keyword evidence="2" id="KW-0812">Transmembrane</keyword>
<evidence type="ECO:0000256" key="2">
    <source>
        <dbReference type="SAM" id="Phobius"/>
    </source>
</evidence>
<keyword evidence="4" id="KW-1185">Reference proteome</keyword>
<proteinExistence type="predicted"/>
<dbReference type="RefSeq" id="WP_132107433.1">
    <property type="nucleotide sequence ID" value="NZ_SMLB01000060.1"/>
</dbReference>
<evidence type="ECO:0000313" key="4">
    <source>
        <dbReference type="Proteomes" id="UP000295217"/>
    </source>
</evidence>
<organism evidence="3 4">
    <name type="scientific">Jiangella aurantiaca</name>
    <dbReference type="NCBI Taxonomy" id="2530373"/>
    <lineage>
        <taxon>Bacteria</taxon>
        <taxon>Bacillati</taxon>
        <taxon>Actinomycetota</taxon>
        <taxon>Actinomycetes</taxon>
        <taxon>Jiangellales</taxon>
        <taxon>Jiangellaceae</taxon>
        <taxon>Jiangella</taxon>
    </lineage>
</organism>